<gene>
    <name evidence="2" type="ORF">JMN32_24950</name>
</gene>
<accession>A0A937KGW1</accession>
<evidence type="ECO:0000313" key="3">
    <source>
        <dbReference type="Proteomes" id="UP000614216"/>
    </source>
</evidence>
<feature type="compositionally biased region" description="Basic and acidic residues" evidence="1">
    <location>
        <begin position="455"/>
        <end position="469"/>
    </location>
</feature>
<dbReference type="RefSeq" id="WP_202859131.1">
    <property type="nucleotide sequence ID" value="NZ_JAEUGD010000067.1"/>
</dbReference>
<reference evidence="2" key="1">
    <citation type="submission" date="2021-01" db="EMBL/GenBank/DDBJ databases">
        <title>Fulvivirga kasyanovii gen. nov., sp nov., a novel member of the phylum Bacteroidetes isolated from seawater in a mussel farm.</title>
        <authorList>
            <person name="Zhao L.-H."/>
            <person name="Wang Z.-J."/>
        </authorList>
    </citation>
    <scope>NUCLEOTIDE SEQUENCE</scope>
    <source>
        <strain evidence="2">29W222</strain>
    </source>
</reference>
<name>A0A937KGW1_9BACT</name>
<comment type="caution">
    <text evidence="2">The sequence shown here is derived from an EMBL/GenBank/DDBJ whole genome shotgun (WGS) entry which is preliminary data.</text>
</comment>
<proteinExistence type="predicted"/>
<sequence>MSTLLDYSFLPNAVFVNSKDSLKLVAQNPISSKSIPFKAGRGGDTINISFPSDLVTNLDFGTGEVTTPFTCNKVGDNFVITATEDTTLDPGETVEVMFNDVPITASTGTASVVINEYIDLNSGKTSVPVSKKAQELGVIVWLDPLIVGLDHTSNLQFKSAASTKVVISGYPDGKGEKSFETPPYSGSDAVGIGSDTNAQRTYVATAWANGNQSPPESITLTQVPPLITIFSPTENQSVNPGEEITLTWKTMYESSNEMKWLQSRKINARSPFTSTPGTELTDIYNMGNRNAQLMPDTVTYSFHVNGFKTPAKHDFVFKVNPVQLLYIKYKNDDLTEIAFKMDPIHWKAADPNYGNNSLTLTIHQPGYKQDIFYLDTEDTTHPMIQYFEVVDGNLSWITANLKSLTLDPGGTSIDEGKIKKGTSPIPKDAQSVTLTGVGNNGQSIRSVLEIPPSAVDKKTESKKETVKEA</sequence>
<evidence type="ECO:0000313" key="2">
    <source>
        <dbReference type="EMBL" id="MBL6449583.1"/>
    </source>
</evidence>
<keyword evidence="3" id="KW-1185">Reference proteome</keyword>
<evidence type="ECO:0000256" key="1">
    <source>
        <dbReference type="SAM" id="MobiDB-lite"/>
    </source>
</evidence>
<dbReference type="EMBL" id="JAEUGD010000067">
    <property type="protein sequence ID" value="MBL6449583.1"/>
    <property type="molecule type" value="Genomic_DNA"/>
</dbReference>
<feature type="region of interest" description="Disordered" evidence="1">
    <location>
        <begin position="415"/>
        <end position="438"/>
    </location>
</feature>
<dbReference type="AlphaFoldDB" id="A0A937KGW1"/>
<organism evidence="2 3">
    <name type="scientific">Fulvivirga marina</name>
    <dbReference type="NCBI Taxonomy" id="2494733"/>
    <lineage>
        <taxon>Bacteria</taxon>
        <taxon>Pseudomonadati</taxon>
        <taxon>Bacteroidota</taxon>
        <taxon>Cytophagia</taxon>
        <taxon>Cytophagales</taxon>
        <taxon>Fulvivirgaceae</taxon>
        <taxon>Fulvivirga</taxon>
    </lineage>
</organism>
<dbReference type="Proteomes" id="UP000614216">
    <property type="component" value="Unassembled WGS sequence"/>
</dbReference>
<protein>
    <submittedName>
        <fullName evidence="2">Uncharacterized protein</fullName>
    </submittedName>
</protein>
<feature type="region of interest" description="Disordered" evidence="1">
    <location>
        <begin position="450"/>
        <end position="469"/>
    </location>
</feature>